<dbReference type="AlphaFoldDB" id="A0A2H9T8J6"/>
<organism evidence="5">
    <name type="scientific">invertebrate metagenome</name>
    <dbReference type="NCBI Taxonomy" id="1711999"/>
    <lineage>
        <taxon>unclassified sequences</taxon>
        <taxon>metagenomes</taxon>
        <taxon>organismal metagenomes</taxon>
    </lineage>
</organism>
<comment type="subcellular location">
    <subcellularLocation>
        <location evidence="1">Cytoplasm</location>
    </subcellularLocation>
</comment>
<evidence type="ECO:0000259" key="4">
    <source>
        <dbReference type="PROSITE" id="PS51857"/>
    </source>
</evidence>
<dbReference type="InterPro" id="IPR012340">
    <property type="entry name" value="NA-bd_OB-fold"/>
</dbReference>
<dbReference type="PROSITE" id="PS51857">
    <property type="entry name" value="CSD_2"/>
    <property type="match status" value="1"/>
</dbReference>
<sequence>MTYYKGTVKWFNNPKGIGFIEPLPESEYQDILIHYSTIVMDGFKTLKAGEIVKFKFSKGEKGYHTTEVIPEERRKIKETHVHVDSHTSSPQPIAEEDS</sequence>
<dbReference type="SUPFAM" id="SSF50249">
    <property type="entry name" value="Nucleic acid-binding proteins"/>
    <property type="match status" value="1"/>
</dbReference>
<dbReference type="CDD" id="cd04458">
    <property type="entry name" value="CSP_CDS"/>
    <property type="match status" value="1"/>
</dbReference>
<dbReference type="PANTHER" id="PTHR46109:SF1">
    <property type="entry name" value="PROTEIN LIN-28 HOMOLOG"/>
    <property type="match status" value="1"/>
</dbReference>
<dbReference type="InterPro" id="IPR002059">
    <property type="entry name" value="CSP_DNA-bd"/>
</dbReference>
<gene>
    <name evidence="5" type="primary">cspD_2</name>
    <name evidence="5" type="ORF">CI610_01466</name>
</gene>
<dbReference type="GO" id="GO:0005634">
    <property type="term" value="C:nucleus"/>
    <property type="evidence" value="ECO:0007669"/>
    <property type="project" value="TreeGrafter"/>
</dbReference>
<comment type="caution">
    <text evidence="5">The sequence shown here is derived from an EMBL/GenBank/DDBJ whole genome shotgun (WGS) entry which is preliminary data.</text>
</comment>
<dbReference type="EMBL" id="NSIT01000061">
    <property type="protein sequence ID" value="PJE79561.1"/>
    <property type="molecule type" value="Genomic_DNA"/>
</dbReference>
<keyword evidence="2" id="KW-0963">Cytoplasm</keyword>
<name>A0A2H9T8J6_9ZZZZ</name>
<dbReference type="InterPro" id="IPR051373">
    <property type="entry name" value="Lin-28_RNA-binding"/>
</dbReference>
<dbReference type="GO" id="GO:0003729">
    <property type="term" value="F:mRNA binding"/>
    <property type="evidence" value="ECO:0007669"/>
    <property type="project" value="TreeGrafter"/>
</dbReference>
<protein>
    <submittedName>
        <fullName evidence="5">Cold shock-like protein CspD</fullName>
    </submittedName>
</protein>
<dbReference type="PRINTS" id="PR00050">
    <property type="entry name" value="COLDSHOCK"/>
</dbReference>
<evidence type="ECO:0000256" key="2">
    <source>
        <dbReference type="ARBA" id="ARBA00022490"/>
    </source>
</evidence>
<dbReference type="SMART" id="SM00357">
    <property type="entry name" value="CSP"/>
    <property type="match status" value="1"/>
</dbReference>
<dbReference type="Gene3D" id="2.40.50.140">
    <property type="entry name" value="Nucleic acid-binding proteins"/>
    <property type="match status" value="1"/>
</dbReference>
<dbReference type="PANTHER" id="PTHR46109">
    <property type="entry name" value="PROTEIN LIN-28"/>
    <property type="match status" value="1"/>
</dbReference>
<dbReference type="InterPro" id="IPR011129">
    <property type="entry name" value="CSD"/>
</dbReference>
<dbReference type="Pfam" id="PF00313">
    <property type="entry name" value="CSD"/>
    <property type="match status" value="1"/>
</dbReference>
<reference evidence="5" key="1">
    <citation type="journal article" date="2017" name="Appl. Environ. Microbiol.">
        <title>Molecular characterization of an Endozoicomonas-like organism causing infection in king scallop Pecten maximus L.</title>
        <authorList>
            <person name="Cano I."/>
            <person name="van Aerle R."/>
            <person name="Ross S."/>
            <person name="Verner-Jeffreys D.W."/>
            <person name="Paley R.K."/>
            <person name="Rimmer G."/>
            <person name="Ryder D."/>
            <person name="Hooper P."/>
            <person name="Stone D."/>
            <person name="Feist S.W."/>
        </authorList>
    </citation>
    <scope>NUCLEOTIDE SEQUENCE</scope>
</reference>
<evidence type="ECO:0000256" key="3">
    <source>
        <dbReference type="SAM" id="MobiDB-lite"/>
    </source>
</evidence>
<feature type="domain" description="CSD" evidence="4">
    <location>
        <begin position="3"/>
        <end position="70"/>
    </location>
</feature>
<accession>A0A2H9T8J6</accession>
<proteinExistence type="predicted"/>
<evidence type="ECO:0000313" key="5">
    <source>
        <dbReference type="EMBL" id="PJE79561.1"/>
    </source>
</evidence>
<dbReference type="GO" id="GO:0005737">
    <property type="term" value="C:cytoplasm"/>
    <property type="evidence" value="ECO:0007669"/>
    <property type="project" value="UniProtKB-SubCell"/>
</dbReference>
<evidence type="ECO:0000256" key="1">
    <source>
        <dbReference type="ARBA" id="ARBA00004496"/>
    </source>
</evidence>
<feature type="region of interest" description="Disordered" evidence="3">
    <location>
        <begin position="79"/>
        <end position="98"/>
    </location>
</feature>
<dbReference type="GO" id="GO:0031054">
    <property type="term" value="P:pre-miRNA processing"/>
    <property type="evidence" value="ECO:0007669"/>
    <property type="project" value="TreeGrafter"/>
</dbReference>